<dbReference type="PROSITE" id="PS51257">
    <property type="entry name" value="PROKAR_LIPOPROTEIN"/>
    <property type="match status" value="1"/>
</dbReference>
<dbReference type="AlphaFoldDB" id="A0A3N4N4A6"/>
<evidence type="ECO:0000313" key="4">
    <source>
        <dbReference type="Proteomes" id="UP000279089"/>
    </source>
</evidence>
<dbReference type="OrthoDB" id="9778740at2"/>
<keyword evidence="4" id="KW-1185">Reference proteome</keyword>
<dbReference type="PANTHER" id="PTHR48105">
    <property type="entry name" value="THIOREDOXIN REDUCTASE 1-RELATED-RELATED"/>
    <property type="match status" value="1"/>
</dbReference>
<dbReference type="InterPro" id="IPR023856">
    <property type="entry name" value="Bdr"/>
</dbReference>
<comment type="caution">
    <text evidence="3">The sequence shown here is derived from an EMBL/GenBank/DDBJ whole genome shotgun (WGS) entry which is preliminary data.</text>
</comment>
<accession>A0A3N4N4A6</accession>
<organism evidence="3 4">
    <name type="scientific">Chitinophaga barathri</name>
    <dbReference type="NCBI Taxonomy" id="1647451"/>
    <lineage>
        <taxon>Bacteria</taxon>
        <taxon>Pseudomonadati</taxon>
        <taxon>Bacteroidota</taxon>
        <taxon>Chitinophagia</taxon>
        <taxon>Chitinophagales</taxon>
        <taxon>Chitinophagaceae</taxon>
        <taxon>Chitinophaga</taxon>
    </lineage>
</organism>
<dbReference type="RefSeq" id="WP_120515381.1">
    <property type="nucleotide sequence ID" value="NZ_QXZY01000003.1"/>
</dbReference>
<dbReference type="Gene3D" id="3.50.50.60">
    <property type="entry name" value="FAD/NAD(P)-binding domain"/>
    <property type="match status" value="1"/>
</dbReference>
<dbReference type="GO" id="GO:0016491">
    <property type="term" value="F:oxidoreductase activity"/>
    <property type="evidence" value="ECO:0007669"/>
    <property type="project" value="UniProtKB-KW"/>
</dbReference>
<evidence type="ECO:0000256" key="2">
    <source>
        <dbReference type="ARBA" id="ARBA00023002"/>
    </source>
</evidence>
<keyword evidence="2" id="KW-0560">Oxidoreductase</keyword>
<dbReference type="SUPFAM" id="SSF51905">
    <property type="entry name" value="FAD/NAD(P)-binding domain"/>
    <property type="match status" value="1"/>
</dbReference>
<keyword evidence="1" id="KW-0285">Flavoprotein</keyword>
<reference evidence="4" key="1">
    <citation type="submission" date="2018-11" db="EMBL/GenBank/DDBJ databases">
        <title>Chitinophaga lutea sp.nov., isolate from arsenic contaminated soil.</title>
        <authorList>
            <person name="Zong Y."/>
        </authorList>
    </citation>
    <scope>NUCLEOTIDE SEQUENCE [LARGE SCALE GENOMIC DNA]</scope>
    <source>
        <strain evidence="4">YLT18</strain>
    </source>
</reference>
<gene>
    <name evidence="3" type="primary">ypdA</name>
    <name evidence="3" type="ORF">EG028_04670</name>
</gene>
<dbReference type="InterPro" id="IPR036188">
    <property type="entry name" value="FAD/NAD-bd_sf"/>
</dbReference>
<dbReference type="PRINTS" id="PR00368">
    <property type="entry name" value="FADPNR"/>
</dbReference>
<dbReference type="InterPro" id="IPR050097">
    <property type="entry name" value="Ferredoxin-NADP_redctase_2"/>
</dbReference>
<protein>
    <submittedName>
        <fullName evidence="3">YpdA family putative bacillithiol disulfide reductase</fullName>
    </submittedName>
</protein>
<dbReference type="PRINTS" id="PR00469">
    <property type="entry name" value="PNDRDTASEII"/>
</dbReference>
<evidence type="ECO:0000313" key="3">
    <source>
        <dbReference type="EMBL" id="RPD42473.1"/>
    </source>
</evidence>
<dbReference type="EMBL" id="RMBX01000002">
    <property type="protein sequence ID" value="RPD42473.1"/>
    <property type="molecule type" value="Genomic_DNA"/>
</dbReference>
<dbReference type="Pfam" id="PF13738">
    <property type="entry name" value="Pyr_redox_3"/>
    <property type="match status" value="1"/>
</dbReference>
<proteinExistence type="predicted"/>
<name>A0A3N4N4A6_9BACT</name>
<dbReference type="NCBIfam" id="TIGR04018">
    <property type="entry name" value="Bthiol_YpdA"/>
    <property type="match status" value="1"/>
</dbReference>
<sequence>MAKQVPLIIIGGGPIGLACALAAQRQGLDYLILEKGCLVNSLYRYPLNMTFFSTSERLEIGGIPFVSNNAKPTRPEALEYYRRVALSKEVKIHLFEKAESIKANGEGYTVVTNKNSYSAKNIIIATGFYDIPNLLNIPGENLPKVTHYYKDPHFYATQKVIVIGANNSAVDAALETYRKGADVTMVIREGEIGKRVKYWVKPDIENRVKECSIKAYFHSVLTNIHETEADILTPEGVVTIPNDFVIAATGYQPDFSFLERTGITLSEDAVRSPAYNPETMETNLPGVYLAGVVCGGMNTHIWFIENSREHADRIIGHIVK</sequence>
<evidence type="ECO:0000256" key="1">
    <source>
        <dbReference type="ARBA" id="ARBA00022630"/>
    </source>
</evidence>
<dbReference type="Proteomes" id="UP000279089">
    <property type="component" value="Unassembled WGS sequence"/>
</dbReference>